<proteinExistence type="predicted"/>
<reference evidence="3" key="1">
    <citation type="submission" date="2023-01" db="EMBL/GenBank/DDBJ databases">
        <title>The diversity of Class Acidimicrobiia in South China Sea sediment environments and the proposal of Iamia marina sp. nov., a novel species of the genus Iamia.</title>
        <authorList>
            <person name="He Y."/>
            <person name="Tian X."/>
        </authorList>
    </citation>
    <scope>NUCLEOTIDE SEQUENCE</scope>
    <source>
        <strain evidence="3">DSM 19957</strain>
    </source>
</reference>
<evidence type="ECO:0000313" key="3">
    <source>
        <dbReference type="EMBL" id="WCO66967.1"/>
    </source>
</evidence>
<dbReference type="InterPro" id="IPR029069">
    <property type="entry name" value="HotDog_dom_sf"/>
</dbReference>
<gene>
    <name evidence="3" type="ORF">PO878_20955</name>
</gene>
<organism evidence="3 4">
    <name type="scientific">Iamia majanohamensis</name>
    <dbReference type="NCBI Taxonomy" id="467976"/>
    <lineage>
        <taxon>Bacteria</taxon>
        <taxon>Bacillati</taxon>
        <taxon>Actinomycetota</taxon>
        <taxon>Acidimicrobiia</taxon>
        <taxon>Acidimicrobiales</taxon>
        <taxon>Iamiaceae</taxon>
        <taxon>Iamia</taxon>
    </lineage>
</organism>
<dbReference type="InterPro" id="IPR042171">
    <property type="entry name" value="Acyl-CoA_hotdog"/>
</dbReference>
<dbReference type="InterPro" id="IPR052389">
    <property type="entry name" value="Sec_Metab_Biosynth-Assoc"/>
</dbReference>
<dbReference type="KEGG" id="ima:PO878_20955"/>
<dbReference type="Proteomes" id="UP001216390">
    <property type="component" value="Chromosome"/>
</dbReference>
<dbReference type="Pfam" id="PF13622">
    <property type="entry name" value="4HBT_3"/>
    <property type="match status" value="1"/>
</dbReference>
<evidence type="ECO:0000259" key="2">
    <source>
        <dbReference type="Pfam" id="PF20789"/>
    </source>
</evidence>
<accession>A0AAF0BTL8</accession>
<dbReference type="SUPFAM" id="SSF54637">
    <property type="entry name" value="Thioesterase/thiol ester dehydrase-isomerase"/>
    <property type="match status" value="2"/>
</dbReference>
<sequence length="289" mass="31076">MGTPFEETTTVRAVGPGRWAADVDPGWDLRPVPQGGVVTAVALRALAAELDDPTQRLRTLHTTFAAQVASGPVEVEAEVLRHGRTMSQVRGELRNPGAARGHLTTAVFGAGRRGFAFTDLAPPTDVPPPDACPSFRDPPPPGVPTFDPMPFWAGRVEGRLAAGLPPWDASSPRERAERCQWYRFDEPPVRADGTLDPLGLVVLADVMPGAVGERVGPSDEMWFAPSVDLTVHLLGEPWRSPWVLGHNTARHAGDGYASVDMALWDLGPGLDDPPRLLAYATQVCLFTFA</sequence>
<keyword evidence="4" id="KW-1185">Reference proteome</keyword>
<dbReference type="InterPro" id="IPR049450">
    <property type="entry name" value="ACOT8-like_C"/>
</dbReference>
<dbReference type="AlphaFoldDB" id="A0AAF0BTL8"/>
<dbReference type="InterPro" id="IPR049449">
    <property type="entry name" value="TesB_ACOT8-like_N"/>
</dbReference>
<dbReference type="EMBL" id="CP116942">
    <property type="protein sequence ID" value="WCO66967.1"/>
    <property type="molecule type" value="Genomic_DNA"/>
</dbReference>
<dbReference type="Pfam" id="PF20789">
    <property type="entry name" value="4HBT_3C"/>
    <property type="match status" value="1"/>
</dbReference>
<dbReference type="PANTHER" id="PTHR38110">
    <property type="entry name" value="CHROMOSOME 23, WHOLE GENOME SHOTGUN SEQUENCE"/>
    <property type="match status" value="1"/>
</dbReference>
<evidence type="ECO:0000259" key="1">
    <source>
        <dbReference type="Pfam" id="PF13622"/>
    </source>
</evidence>
<dbReference type="PANTHER" id="PTHR38110:SF1">
    <property type="entry name" value="THIOESTERASE DOMAIN-CONTAINING PROTEIN"/>
    <property type="match status" value="1"/>
</dbReference>
<feature type="domain" description="Acyl-CoA thioesterase-like C-terminal" evidence="2">
    <location>
        <begin position="129"/>
        <end position="265"/>
    </location>
</feature>
<dbReference type="RefSeq" id="WP_272736489.1">
    <property type="nucleotide sequence ID" value="NZ_CP116942.1"/>
</dbReference>
<protein>
    <submittedName>
        <fullName evidence="3">Thioesterase family protein</fullName>
    </submittedName>
</protein>
<evidence type="ECO:0000313" key="4">
    <source>
        <dbReference type="Proteomes" id="UP001216390"/>
    </source>
</evidence>
<name>A0AAF0BTL8_9ACTN</name>
<dbReference type="Gene3D" id="2.40.160.210">
    <property type="entry name" value="Acyl-CoA thioesterase, double hotdog domain"/>
    <property type="match status" value="1"/>
</dbReference>
<feature type="domain" description="Acyl-CoA thioesterase-like N-terminal HotDog" evidence="1">
    <location>
        <begin position="24"/>
        <end position="107"/>
    </location>
</feature>